<dbReference type="InterPro" id="IPR023696">
    <property type="entry name" value="Ureohydrolase_dom_sf"/>
</dbReference>
<dbReference type="Proteomes" id="UP000009877">
    <property type="component" value="Unassembled WGS sequence"/>
</dbReference>
<name>M2XBB8_9MICC</name>
<reference evidence="2 3" key="1">
    <citation type="journal article" date="2014" name="Genome Announc.">
        <title>Draft Genome Sequence of Kocuria palustris PEL.</title>
        <authorList>
            <person name="Sharma G."/>
            <person name="Khatri I."/>
            <person name="Subramanian S."/>
        </authorList>
    </citation>
    <scope>NUCLEOTIDE SEQUENCE [LARGE SCALE GENOMIC DNA]</scope>
    <source>
        <strain evidence="2 3">PEL</strain>
    </source>
</reference>
<organism evidence="2 3">
    <name type="scientific">Kocuria palustris PEL</name>
    <dbReference type="NCBI Taxonomy" id="1236550"/>
    <lineage>
        <taxon>Bacteria</taxon>
        <taxon>Bacillati</taxon>
        <taxon>Actinomycetota</taxon>
        <taxon>Actinomycetes</taxon>
        <taxon>Micrococcales</taxon>
        <taxon>Micrococcaceae</taxon>
        <taxon>Kocuria</taxon>
    </lineage>
</organism>
<evidence type="ECO:0000313" key="2">
    <source>
        <dbReference type="EMBL" id="EME36366.1"/>
    </source>
</evidence>
<dbReference type="Gene3D" id="3.40.800.10">
    <property type="entry name" value="Ureohydrolase domain"/>
    <property type="match status" value="1"/>
</dbReference>
<sequence length="52" mass="5561">MILAACQAAATSGKLRHADVVELNPAFDVDSRTARTAARLIHTILSEAARTR</sequence>
<comment type="similarity">
    <text evidence="1">Belongs to the arginase family.</text>
</comment>
<evidence type="ECO:0000256" key="1">
    <source>
        <dbReference type="PROSITE-ProRule" id="PRU00742"/>
    </source>
</evidence>
<proteinExistence type="inferred from homology"/>
<comment type="caution">
    <text evidence="2">The sequence shown here is derived from an EMBL/GenBank/DDBJ whole genome shotgun (WGS) entry which is preliminary data.</text>
</comment>
<dbReference type="GO" id="GO:0016813">
    <property type="term" value="F:hydrolase activity, acting on carbon-nitrogen (but not peptide) bonds, in linear amidines"/>
    <property type="evidence" value="ECO:0007669"/>
    <property type="project" value="UniProtKB-ARBA"/>
</dbReference>
<dbReference type="EMBL" id="ANHZ02000015">
    <property type="protein sequence ID" value="EME36366.1"/>
    <property type="molecule type" value="Genomic_DNA"/>
</dbReference>
<dbReference type="PROSITE" id="PS51409">
    <property type="entry name" value="ARGINASE_2"/>
    <property type="match status" value="1"/>
</dbReference>
<evidence type="ECO:0000313" key="3">
    <source>
        <dbReference type="Proteomes" id="UP000009877"/>
    </source>
</evidence>
<keyword evidence="3" id="KW-1185">Reference proteome</keyword>
<dbReference type="GO" id="GO:0046872">
    <property type="term" value="F:metal ion binding"/>
    <property type="evidence" value="ECO:0007669"/>
    <property type="project" value="InterPro"/>
</dbReference>
<protein>
    <submittedName>
        <fullName evidence="2">Formiminoglutamase</fullName>
    </submittedName>
</protein>
<dbReference type="InterPro" id="IPR006035">
    <property type="entry name" value="Ureohydrolase"/>
</dbReference>
<gene>
    <name evidence="2" type="ORF">C884_00534</name>
</gene>
<dbReference type="SUPFAM" id="SSF52768">
    <property type="entry name" value="Arginase/deacetylase"/>
    <property type="match status" value="1"/>
</dbReference>
<accession>M2XBB8</accession>
<dbReference type="AlphaFoldDB" id="M2XBB8"/>
<dbReference type="Pfam" id="PF00491">
    <property type="entry name" value="Arginase"/>
    <property type="match status" value="1"/>
</dbReference>